<evidence type="ECO:0000313" key="1">
    <source>
        <dbReference type="EMBL" id="MBB3977686.1"/>
    </source>
</evidence>
<name>A0A7W6GJ59_9HYPH</name>
<gene>
    <name evidence="1" type="ORF">GGQ64_002892</name>
</gene>
<keyword evidence="2" id="KW-1185">Reference proteome</keyword>
<organism evidence="1 2">
    <name type="scientific">Mycoplana azooxidifex</name>
    <dbReference type="NCBI Taxonomy" id="1636188"/>
    <lineage>
        <taxon>Bacteria</taxon>
        <taxon>Pseudomonadati</taxon>
        <taxon>Pseudomonadota</taxon>
        <taxon>Alphaproteobacteria</taxon>
        <taxon>Hyphomicrobiales</taxon>
        <taxon>Rhizobiaceae</taxon>
        <taxon>Mycoplana</taxon>
    </lineage>
</organism>
<sequence length="100" mass="10848">MAVDAACQEALDHRVCSASVIFKILARSRDPAPSVIRSLSLGAQKLLGSAVCNQDPLIGLLNRRTLDKVKIDRQAPPQAHHEISVKHDEINNALIGSNME</sequence>
<proteinExistence type="predicted"/>
<dbReference type="Proteomes" id="UP000574761">
    <property type="component" value="Unassembled WGS sequence"/>
</dbReference>
<reference evidence="1 2" key="1">
    <citation type="submission" date="2020-08" db="EMBL/GenBank/DDBJ databases">
        <title>Genomic Encyclopedia of Type Strains, Phase IV (KMG-IV): sequencing the most valuable type-strain genomes for metagenomic binning, comparative biology and taxonomic classification.</title>
        <authorList>
            <person name="Goeker M."/>
        </authorList>
    </citation>
    <scope>NUCLEOTIDE SEQUENCE [LARGE SCALE GENOMIC DNA]</scope>
    <source>
        <strain evidence="1 2">DSM 100211</strain>
    </source>
</reference>
<evidence type="ECO:0000313" key="2">
    <source>
        <dbReference type="Proteomes" id="UP000574761"/>
    </source>
</evidence>
<dbReference type="RefSeq" id="WP_183805486.1">
    <property type="nucleotide sequence ID" value="NZ_JACIEE010000005.1"/>
</dbReference>
<dbReference type="AlphaFoldDB" id="A0A7W6GJ59"/>
<accession>A0A7W6GJ59</accession>
<comment type="caution">
    <text evidence="1">The sequence shown here is derived from an EMBL/GenBank/DDBJ whole genome shotgun (WGS) entry which is preliminary data.</text>
</comment>
<protein>
    <submittedName>
        <fullName evidence="1">Uncharacterized protein</fullName>
    </submittedName>
</protein>
<dbReference type="EMBL" id="JACIEE010000005">
    <property type="protein sequence ID" value="MBB3977686.1"/>
    <property type="molecule type" value="Genomic_DNA"/>
</dbReference>